<evidence type="ECO:0000256" key="2">
    <source>
        <dbReference type="SAM" id="MobiDB-lite"/>
    </source>
</evidence>
<reference evidence="3" key="1">
    <citation type="journal article" date="2022" name="bioRxiv">
        <title>Genomics of Preaxostyla Flagellates Illuminates Evolutionary Transitions and the Path Towards Mitochondrial Loss.</title>
        <authorList>
            <person name="Novak L.V.F."/>
            <person name="Treitli S.C."/>
            <person name="Pyrih J."/>
            <person name="Halakuc P."/>
            <person name="Pipaliya S.V."/>
            <person name="Vacek V."/>
            <person name="Brzon O."/>
            <person name="Soukal P."/>
            <person name="Eme L."/>
            <person name="Dacks J.B."/>
            <person name="Karnkowska A."/>
            <person name="Elias M."/>
            <person name="Hampl V."/>
        </authorList>
    </citation>
    <scope>NUCLEOTIDE SEQUENCE</scope>
    <source>
        <strain evidence="3">RCP-MX</strain>
    </source>
</reference>
<keyword evidence="4" id="KW-1185">Reference proteome</keyword>
<dbReference type="EMBL" id="JAPMOS010000006">
    <property type="protein sequence ID" value="KAJ4461691.1"/>
    <property type="molecule type" value="Genomic_DNA"/>
</dbReference>
<feature type="coiled-coil region" evidence="1">
    <location>
        <begin position="38"/>
        <end position="65"/>
    </location>
</feature>
<feature type="coiled-coil region" evidence="1">
    <location>
        <begin position="235"/>
        <end position="301"/>
    </location>
</feature>
<evidence type="ECO:0000313" key="3">
    <source>
        <dbReference type="EMBL" id="KAJ4461691.1"/>
    </source>
</evidence>
<feature type="region of interest" description="Disordered" evidence="2">
    <location>
        <begin position="309"/>
        <end position="371"/>
    </location>
</feature>
<feature type="compositionally biased region" description="Low complexity" evidence="2">
    <location>
        <begin position="522"/>
        <end position="535"/>
    </location>
</feature>
<organism evidence="3 4">
    <name type="scientific">Paratrimastix pyriformis</name>
    <dbReference type="NCBI Taxonomy" id="342808"/>
    <lineage>
        <taxon>Eukaryota</taxon>
        <taxon>Metamonada</taxon>
        <taxon>Preaxostyla</taxon>
        <taxon>Paratrimastigidae</taxon>
        <taxon>Paratrimastix</taxon>
    </lineage>
</organism>
<protein>
    <submittedName>
        <fullName evidence="3">CCDC77 protein</fullName>
    </submittedName>
</protein>
<feature type="coiled-coil region" evidence="1">
    <location>
        <begin position="409"/>
        <end position="493"/>
    </location>
</feature>
<dbReference type="InterPro" id="IPR037696">
    <property type="entry name" value="CCDC77"/>
</dbReference>
<dbReference type="PANTHER" id="PTHR22091:SF1">
    <property type="entry name" value="COILED-COIL DOMAIN-CONTAINING PROTEIN 77"/>
    <property type="match status" value="1"/>
</dbReference>
<evidence type="ECO:0000256" key="1">
    <source>
        <dbReference type="SAM" id="Coils"/>
    </source>
</evidence>
<feature type="compositionally biased region" description="Low complexity" evidence="2">
    <location>
        <begin position="504"/>
        <end position="514"/>
    </location>
</feature>
<comment type="caution">
    <text evidence="3">The sequence shown here is derived from an EMBL/GenBank/DDBJ whole genome shotgun (WGS) entry which is preliminary data.</text>
</comment>
<feature type="compositionally biased region" description="Polar residues" evidence="2">
    <location>
        <begin position="337"/>
        <end position="360"/>
    </location>
</feature>
<feature type="region of interest" description="Disordered" evidence="2">
    <location>
        <begin position="503"/>
        <end position="535"/>
    </location>
</feature>
<name>A0ABQ8UTF5_9EUKA</name>
<gene>
    <name evidence="3" type="ORF">PAPYR_1818</name>
</gene>
<proteinExistence type="predicted"/>
<dbReference type="PANTHER" id="PTHR22091">
    <property type="entry name" value="COILED-COIL DOMAIN-CONTAINING PROTEIN 77"/>
    <property type="match status" value="1"/>
</dbReference>
<feature type="compositionally biased region" description="Basic and acidic residues" evidence="2">
    <location>
        <begin position="315"/>
        <end position="324"/>
    </location>
</feature>
<dbReference type="Proteomes" id="UP001141327">
    <property type="component" value="Unassembled WGS sequence"/>
</dbReference>
<sequence length="535" mass="59762">MAGLESLPLTPELLNHYRVLVEQFDHERAEWLSKFRECEVATDEYHGVQAENRKLKEEIYELQKALSDANMYLFDERKQHLKTLAENDALKLQEIEDRRRIQHLFELGGAGGGAAAAGGSSQAFSSTSISSATGVGAAGAAETHDITYFRDRPPEMVPPSRPLLQRGYSQGAPDPAPQVHSREGSTQLFETVRSGGGGRSPPRGANTPVKHPVDPSVTRVMQTVVLPSEERDSLLVTIQALRTQLEEQVALLEGQIAALEEDRRIRVEEATARARADRETIERAQQANATLQVRLQRLTQAYLTQERTSQAEQRAMVEHNEKLRSAPNLTDPHRPQTYINSAPTSQPHNPHQPHANSPTTCGPGGHGGRRWGRVEVDQLRRELDETRLQASLEAKAAIEAADKQSTAFVSRFREQVQEAEENLNMFKEKHQLTVAEYESEVTRLKKKCNELAHRYQELDRRRNLEVEGFSTDIAMLRRQVAAQEAKLLKMVAERRAAREKEADLLATGADLAAPAPAPARRPTPTRRATPGSTRR</sequence>
<evidence type="ECO:0000313" key="4">
    <source>
        <dbReference type="Proteomes" id="UP001141327"/>
    </source>
</evidence>
<keyword evidence="1" id="KW-0175">Coiled coil</keyword>
<feature type="region of interest" description="Disordered" evidence="2">
    <location>
        <begin position="191"/>
        <end position="213"/>
    </location>
</feature>
<accession>A0ABQ8UTF5</accession>